<proteinExistence type="inferred from homology"/>
<feature type="compositionally biased region" description="Basic and acidic residues" evidence="4">
    <location>
        <begin position="574"/>
        <end position="588"/>
    </location>
</feature>
<evidence type="ECO:0000256" key="2">
    <source>
        <dbReference type="ARBA" id="ARBA00022786"/>
    </source>
</evidence>
<evidence type="ECO:0000256" key="1">
    <source>
        <dbReference type="ARBA" id="ARBA00004906"/>
    </source>
</evidence>
<dbReference type="SUPFAM" id="SSF54695">
    <property type="entry name" value="POZ domain"/>
    <property type="match status" value="1"/>
</dbReference>
<dbReference type="Pfam" id="PF03000">
    <property type="entry name" value="NPH3"/>
    <property type="match status" value="1"/>
</dbReference>
<keyword evidence="2" id="KW-0833">Ubl conjugation pathway</keyword>
<feature type="region of interest" description="Disordered" evidence="4">
    <location>
        <begin position="476"/>
        <end position="588"/>
    </location>
</feature>
<dbReference type="Proteomes" id="UP001279734">
    <property type="component" value="Unassembled WGS sequence"/>
</dbReference>
<evidence type="ECO:0000313" key="8">
    <source>
        <dbReference type="Proteomes" id="UP001279734"/>
    </source>
</evidence>
<name>A0AAD3S6G0_NEPGR</name>
<reference evidence="7" key="1">
    <citation type="submission" date="2023-05" db="EMBL/GenBank/DDBJ databases">
        <title>Nepenthes gracilis genome sequencing.</title>
        <authorList>
            <person name="Fukushima K."/>
        </authorList>
    </citation>
    <scope>NUCLEOTIDE SEQUENCE</scope>
    <source>
        <strain evidence="7">SING2019-196</strain>
    </source>
</reference>
<feature type="domain" description="BTB" evidence="5">
    <location>
        <begin position="28"/>
        <end position="97"/>
    </location>
</feature>
<dbReference type="PANTHER" id="PTHR32370">
    <property type="entry name" value="OS12G0117600 PROTEIN"/>
    <property type="match status" value="1"/>
</dbReference>
<feature type="compositionally biased region" description="Polar residues" evidence="4">
    <location>
        <begin position="520"/>
        <end position="529"/>
    </location>
</feature>
<evidence type="ECO:0000259" key="6">
    <source>
        <dbReference type="PROSITE" id="PS51649"/>
    </source>
</evidence>
<dbReference type="PROSITE" id="PS51649">
    <property type="entry name" value="NPH3"/>
    <property type="match status" value="1"/>
</dbReference>
<evidence type="ECO:0000259" key="5">
    <source>
        <dbReference type="PROSITE" id="PS50097"/>
    </source>
</evidence>
<evidence type="ECO:0008006" key="9">
    <source>
        <dbReference type="Google" id="ProtNLM"/>
    </source>
</evidence>
<dbReference type="InterPro" id="IPR000210">
    <property type="entry name" value="BTB/POZ_dom"/>
</dbReference>
<dbReference type="AlphaFoldDB" id="A0AAD3S6G0"/>
<comment type="pathway">
    <text evidence="1">Protein modification; protein ubiquitination.</text>
</comment>
<feature type="compositionally biased region" description="Basic and acidic residues" evidence="4">
    <location>
        <begin position="536"/>
        <end position="567"/>
    </location>
</feature>
<evidence type="ECO:0000313" key="7">
    <source>
        <dbReference type="EMBL" id="GMH05216.1"/>
    </source>
</evidence>
<feature type="domain" description="NPH3" evidence="6">
    <location>
        <begin position="200"/>
        <end position="475"/>
    </location>
</feature>
<accession>A0AAD3S6G0</accession>
<sequence length="588" mass="66251">MKYMKLGTRPDTFYTEEATRTVISDIPSDLVIKVDNTTFLLHKYSLLPKCGLLQRLCSDSEDSSITTTVDLHDIPGGGDAFELCAKFCYGIAVNISAHNFVSAFCAAKFLRMTEAIEKGNLVAKLEAFFNACILQGWKESLVTLQSTASLPEWSENLGIIRRCIDSIVDKILTPPSKVKWSYTYTRTGYSKKHHQSVPRDWWTEDISNLHIDIFRCILVTLRSTNLLPPQLIGEALHVYSCQWLPISKNSRSSENSGSENDAAAVEKNRRVLEMIVSLIPVEEGSVSVGFLIRLLNVANLLGVSPVTKAELVRRSSQQLQEATVSDLLLPTLLTSSNQHTYDIDLIKVVLESFLEQQRRQSLADNINPLRSIRKVGVMIDTYLQVVARDINIPVTKITSLAEALPDSARPTHDELYKAIKIYLKEHPDLTKAEKKHLCRTLNCQKLSPDTRADVVKNEQLPLRTVVQVLFYEQEGATRGTGSEPQHQELITKEQRPAKRDDKCTSRPGLDKKGFKENDTTRNAYPSSTGRYHHTSMKSDERLQLESEKGITKEIRRESGSRRGKEIEEVSGSKTDTKQIKHDRDPRAV</sequence>
<comment type="similarity">
    <text evidence="3">Belongs to the NPH3 family.</text>
</comment>
<dbReference type="InterPro" id="IPR027356">
    <property type="entry name" value="NPH3_dom"/>
</dbReference>
<keyword evidence="8" id="KW-1185">Reference proteome</keyword>
<evidence type="ECO:0000256" key="4">
    <source>
        <dbReference type="SAM" id="MobiDB-lite"/>
    </source>
</evidence>
<protein>
    <recommendedName>
        <fullName evidence="9">Phototropic-responsive NPH3 family protein</fullName>
    </recommendedName>
</protein>
<dbReference type="Gene3D" id="3.30.710.10">
    <property type="entry name" value="Potassium Channel Kv1.1, Chain A"/>
    <property type="match status" value="1"/>
</dbReference>
<feature type="compositionally biased region" description="Basic and acidic residues" evidence="4">
    <location>
        <begin position="485"/>
        <end position="519"/>
    </location>
</feature>
<evidence type="ECO:0000256" key="3">
    <source>
        <dbReference type="PROSITE-ProRule" id="PRU00982"/>
    </source>
</evidence>
<dbReference type="PROSITE" id="PS50097">
    <property type="entry name" value="BTB"/>
    <property type="match status" value="1"/>
</dbReference>
<organism evidence="7 8">
    <name type="scientific">Nepenthes gracilis</name>
    <name type="common">Slender pitcher plant</name>
    <dbReference type="NCBI Taxonomy" id="150966"/>
    <lineage>
        <taxon>Eukaryota</taxon>
        <taxon>Viridiplantae</taxon>
        <taxon>Streptophyta</taxon>
        <taxon>Embryophyta</taxon>
        <taxon>Tracheophyta</taxon>
        <taxon>Spermatophyta</taxon>
        <taxon>Magnoliopsida</taxon>
        <taxon>eudicotyledons</taxon>
        <taxon>Gunneridae</taxon>
        <taxon>Pentapetalae</taxon>
        <taxon>Caryophyllales</taxon>
        <taxon>Nepenthaceae</taxon>
        <taxon>Nepenthes</taxon>
    </lineage>
</organism>
<gene>
    <name evidence="7" type="ORF">Nepgr_007056</name>
</gene>
<comment type="caution">
    <text evidence="7">The sequence shown here is derived from an EMBL/GenBank/DDBJ whole genome shotgun (WGS) entry which is preliminary data.</text>
</comment>
<dbReference type="InterPro" id="IPR011333">
    <property type="entry name" value="SKP1/BTB/POZ_sf"/>
</dbReference>
<dbReference type="EMBL" id="BSYO01000005">
    <property type="protein sequence ID" value="GMH05216.1"/>
    <property type="molecule type" value="Genomic_DNA"/>
</dbReference>
<dbReference type="InterPro" id="IPR043454">
    <property type="entry name" value="NPH3/RPT2-like"/>
</dbReference>